<protein>
    <recommendedName>
        <fullName evidence="3 7">2-C-methyl-D-erythritol 2,4-cyclodiphosphate synthase</fullName>
        <shortName evidence="7">MECDP-synthase</shortName>
        <shortName evidence="7">MECPP-synthase</shortName>
        <shortName evidence="7">MECPS</shortName>
        <ecNumber evidence="3 7">4.6.1.12</ecNumber>
    </recommendedName>
</protein>
<dbReference type="InterPro" id="IPR036571">
    <property type="entry name" value="MECDP_synthase_sf"/>
</dbReference>
<feature type="binding site" evidence="7">
    <location>
        <begin position="58"/>
        <end position="60"/>
    </location>
    <ligand>
        <name>4-CDP-2-C-methyl-D-erythritol 2-phosphate</name>
        <dbReference type="ChEBI" id="CHEBI:57919"/>
    </ligand>
</feature>
<organism evidence="11 12">
    <name type="scientific">Acidobacterium capsulatum (strain ATCC 51196 / DSM 11244 / BCRC 80197 / JCM 7670 / NBRC 15755 / NCIMB 13165 / 161)</name>
    <dbReference type="NCBI Taxonomy" id="240015"/>
    <lineage>
        <taxon>Bacteria</taxon>
        <taxon>Pseudomonadati</taxon>
        <taxon>Acidobacteriota</taxon>
        <taxon>Terriglobia</taxon>
        <taxon>Terriglobales</taxon>
        <taxon>Acidobacteriaceae</taxon>
        <taxon>Acidobacterium</taxon>
    </lineage>
</organism>
<comment type="caution">
    <text evidence="7">Lacks conserved residue(s) required for the propagation of feature annotation.</text>
</comment>
<keyword evidence="6 7" id="KW-0456">Lyase</keyword>
<comment type="subunit">
    <text evidence="7">Homotrimer.</text>
</comment>
<dbReference type="FunCoup" id="C1F762">
    <property type="interactions" value="362"/>
</dbReference>
<dbReference type="GO" id="GO:0046872">
    <property type="term" value="F:metal ion binding"/>
    <property type="evidence" value="ECO:0007669"/>
    <property type="project" value="UniProtKB-KW"/>
</dbReference>
<dbReference type="OrthoDB" id="9806837at2"/>
<keyword evidence="4 7" id="KW-0479">Metal-binding</keyword>
<dbReference type="PROSITE" id="PS01350">
    <property type="entry name" value="ISPF"/>
    <property type="match status" value="1"/>
</dbReference>
<name>C1F762_ACIC5</name>
<dbReference type="Proteomes" id="UP000002207">
    <property type="component" value="Chromosome"/>
</dbReference>
<dbReference type="NCBIfam" id="TIGR00151">
    <property type="entry name" value="ispF"/>
    <property type="match status" value="1"/>
</dbReference>
<evidence type="ECO:0000256" key="6">
    <source>
        <dbReference type="ARBA" id="ARBA00023239"/>
    </source>
</evidence>
<dbReference type="GO" id="GO:0008685">
    <property type="term" value="F:2-C-methyl-D-erythritol 2,4-cyclodiphosphate synthase activity"/>
    <property type="evidence" value="ECO:0007669"/>
    <property type="project" value="UniProtKB-UniRule"/>
</dbReference>
<feature type="site" description="Transition state stabilizer" evidence="7">
    <location>
        <position position="135"/>
    </location>
</feature>
<feature type="binding site" evidence="7">
    <location>
        <begin position="10"/>
        <end position="12"/>
    </location>
    <ligand>
        <name>4-CDP-2-C-methyl-D-erythritol 2-phosphate</name>
        <dbReference type="ChEBI" id="CHEBI:57919"/>
    </ligand>
</feature>
<evidence type="ECO:0000313" key="12">
    <source>
        <dbReference type="Proteomes" id="UP000002207"/>
    </source>
</evidence>
<evidence type="ECO:0000256" key="1">
    <source>
        <dbReference type="ARBA" id="ARBA00000200"/>
    </source>
</evidence>
<dbReference type="InterPro" id="IPR020555">
    <property type="entry name" value="MECDP_synthase_CS"/>
</dbReference>
<dbReference type="UniPathway" id="UPA00056">
    <property type="reaction ID" value="UER00095"/>
</dbReference>
<dbReference type="EC" id="4.6.1.12" evidence="3 7"/>
<dbReference type="InterPro" id="IPR003526">
    <property type="entry name" value="MECDP_synthase"/>
</dbReference>
<feature type="binding site" evidence="7">
    <location>
        <begin position="36"/>
        <end position="37"/>
    </location>
    <ligand>
        <name>4-CDP-2-C-methyl-D-erythritol 2-phosphate</name>
        <dbReference type="ChEBI" id="CHEBI:57919"/>
    </ligand>
</feature>
<keyword evidence="12" id="KW-1185">Reference proteome</keyword>
<dbReference type="PANTHER" id="PTHR43181">
    <property type="entry name" value="2-C-METHYL-D-ERYTHRITOL 2,4-CYCLODIPHOSPHATE SYNTHASE, CHLOROPLASTIC"/>
    <property type="match status" value="1"/>
</dbReference>
<comment type="catalytic activity">
    <reaction evidence="1 7 8">
        <text>4-CDP-2-C-methyl-D-erythritol 2-phosphate = 2-C-methyl-D-erythritol 2,4-cyclic diphosphate + CMP</text>
        <dbReference type="Rhea" id="RHEA:23864"/>
        <dbReference type="ChEBI" id="CHEBI:57919"/>
        <dbReference type="ChEBI" id="CHEBI:58483"/>
        <dbReference type="ChEBI" id="CHEBI:60377"/>
        <dbReference type="EC" id="4.6.1.12"/>
    </reaction>
</comment>
<reference evidence="11 12" key="1">
    <citation type="journal article" date="2009" name="Appl. Environ. Microbiol.">
        <title>Three genomes from the phylum Acidobacteria provide insight into the lifestyles of these microorganisms in soils.</title>
        <authorList>
            <person name="Ward N.L."/>
            <person name="Challacombe J.F."/>
            <person name="Janssen P.H."/>
            <person name="Henrissat B."/>
            <person name="Coutinho P.M."/>
            <person name="Wu M."/>
            <person name="Xie G."/>
            <person name="Haft D.H."/>
            <person name="Sait M."/>
            <person name="Badger J."/>
            <person name="Barabote R.D."/>
            <person name="Bradley B."/>
            <person name="Brettin T.S."/>
            <person name="Brinkac L.M."/>
            <person name="Bruce D."/>
            <person name="Creasy T."/>
            <person name="Daugherty S.C."/>
            <person name="Davidsen T.M."/>
            <person name="DeBoy R.T."/>
            <person name="Detter J.C."/>
            <person name="Dodson R.J."/>
            <person name="Durkin A.S."/>
            <person name="Ganapathy A."/>
            <person name="Gwinn-Giglio M."/>
            <person name="Han C.S."/>
            <person name="Khouri H."/>
            <person name="Kiss H."/>
            <person name="Kothari S.P."/>
            <person name="Madupu R."/>
            <person name="Nelson K.E."/>
            <person name="Nelson W.C."/>
            <person name="Paulsen I."/>
            <person name="Penn K."/>
            <person name="Ren Q."/>
            <person name="Rosovitz M.J."/>
            <person name="Selengut J.D."/>
            <person name="Shrivastava S."/>
            <person name="Sullivan S.A."/>
            <person name="Tapia R."/>
            <person name="Thompson L.S."/>
            <person name="Watkins K.L."/>
            <person name="Yang Q."/>
            <person name="Yu C."/>
            <person name="Zafar N."/>
            <person name="Zhou L."/>
            <person name="Kuske C.R."/>
        </authorList>
    </citation>
    <scope>NUCLEOTIDE SEQUENCE [LARGE SCALE GENOMIC DNA]</scope>
    <source>
        <strain evidence="12">ATCC 51196 / DSM 11244 / BCRC 80197 / JCM 7670 / NBRC 15755 / NCIMB 13165 / 161</strain>
    </source>
</reference>
<feature type="region of interest" description="Disordered" evidence="9">
    <location>
        <begin position="187"/>
        <end position="207"/>
    </location>
</feature>
<dbReference type="CDD" id="cd00554">
    <property type="entry name" value="MECDP_synthase"/>
    <property type="match status" value="1"/>
</dbReference>
<feature type="binding site" evidence="7">
    <location>
        <position position="10"/>
    </location>
    <ligand>
        <name>a divalent metal cation</name>
        <dbReference type="ChEBI" id="CHEBI:60240"/>
    </ligand>
</feature>
<dbReference type="Pfam" id="PF02542">
    <property type="entry name" value="YgbB"/>
    <property type="match status" value="1"/>
</dbReference>
<dbReference type="GO" id="GO:0019288">
    <property type="term" value="P:isopentenyl diphosphate biosynthetic process, methylerythritol 4-phosphate pathway"/>
    <property type="evidence" value="ECO:0007669"/>
    <property type="project" value="UniProtKB-UniRule"/>
</dbReference>
<evidence type="ECO:0000256" key="2">
    <source>
        <dbReference type="ARBA" id="ARBA00004709"/>
    </source>
</evidence>
<evidence type="ECO:0000256" key="3">
    <source>
        <dbReference type="ARBA" id="ARBA00012579"/>
    </source>
</evidence>
<dbReference type="Gene3D" id="3.30.1330.50">
    <property type="entry name" value="2-C-methyl-D-erythritol 2,4-cyclodiphosphate synthase"/>
    <property type="match status" value="1"/>
</dbReference>
<accession>C1F762</accession>
<keyword evidence="5 7" id="KW-0414">Isoprene biosynthesis</keyword>
<dbReference type="GO" id="GO:0016114">
    <property type="term" value="P:terpenoid biosynthetic process"/>
    <property type="evidence" value="ECO:0007669"/>
    <property type="project" value="InterPro"/>
</dbReference>
<comment type="similarity">
    <text evidence="7 8">Belongs to the IspF family.</text>
</comment>
<sequence length="207" mass="21804">MKIRIGYGWDSHAFKPGVPLRIGGLAIEHPEGLAGHSDGDVLLHAITDALLGAVAAGDIGSFFPPGDPRWKGADSAIFLNIALEEIQNAGYRIANVDTTLVLAAPRIGPIAGEMRERVASLLDIPLGDISIKAKTPEGLGLDHVAQAHATVLLERVEESDDLKVLHAEIGEEIPVSAGEIDELLGELGGSSPKPAIKKPAYDTEDFT</sequence>
<dbReference type="EMBL" id="CP001472">
    <property type="protein sequence ID" value="ACO32705.1"/>
    <property type="molecule type" value="Genomic_DNA"/>
</dbReference>
<evidence type="ECO:0000313" key="11">
    <source>
        <dbReference type="EMBL" id="ACO32705.1"/>
    </source>
</evidence>
<dbReference type="eggNOG" id="COG0245">
    <property type="taxonomic scope" value="Bacteria"/>
</dbReference>
<gene>
    <name evidence="7 11" type="primary">ispF</name>
    <name evidence="11" type="ordered locus">ACP_1616</name>
</gene>
<evidence type="ECO:0000256" key="8">
    <source>
        <dbReference type="RuleBase" id="RU004395"/>
    </source>
</evidence>
<dbReference type="STRING" id="240015.ACP_1616"/>
<evidence type="ECO:0000256" key="9">
    <source>
        <dbReference type="SAM" id="MobiDB-lite"/>
    </source>
</evidence>
<comment type="pathway">
    <text evidence="2 7">Isoprenoid biosynthesis; isopentenyl diphosphate biosynthesis via DXP pathway; isopentenyl diphosphate from 1-deoxy-D-xylulose 5-phosphate: step 4/6.</text>
</comment>
<dbReference type="HOGENOM" id="CLU_084630_3_0_0"/>
<dbReference type="AlphaFoldDB" id="C1F762"/>
<evidence type="ECO:0000259" key="10">
    <source>
        <dbReference type="Pfam" id="PF02542"/>
    </source>
</evidence>
<comment type="cofactor">
    <cofactor evidence="7">
        <name>a divalent metal cation</name>
        <dbReference type="ChEBI" id="CHEBI:60240"/>
    </cofactor>
    <text evidence="7">Binds 1 divalent metal cation per subunit.</text>
</comment>
<dbReference type="KEGG" id="aca:ACP_1616"/>
<comment type="function">
    <text evidence="7">Involved in the biosynthesis of isopentenyl diphosphate (IPP) and dimethylallyl diphosphate (DMAPP), two major building blocks of isoprenoid compounds. Catalyzes the conversion of 4-diphosphocytidyl-2-C-methyl-D-erythritol 2-phosphate (CDP-ME2P) to 2-C-methyl-D-erythritol 2,4-cyclodiphosphate (ME-CPP) with a corresponding release of cytidine 5-monophosphate (CMP).</text>
</comment>
<feature type="binding site" evidence="7">
    <location>
        <position position="12"/>
    </location>
    <ligand>
        <name>a divalent metal cation</name>
        <dbReference type="ChEBI" id="CHEBI:60240"/>
    </ligand>
</feature>
<feature type="site" description="Transition state stabilizer" evidence="7">
    <location>
        <position position="36"/>
    </location>
</feature>
<evidence type="ECO:0000256" key="5">
    <source>
        <dbReference type="ARBA" id="ARBA00023229"/>
    </source>
</evidence>
<dbReference type="PANTHER" id="PTHR43181:SF1">
    <property type="entry name" value="2-C-METHYL-D-ERYTHRITOL 2,4-CYCLODIPHOSPHATE SYNTHASE, CHLOROPLASTIC"/>
    <property type="match status" value="1"/>
</dbReference>
<proteinExistence type="inferred from homology"/>
<feature type="binding site" evidence="7">
    <location>
        <position position="44"/>
    </location>
    <ligand>
        <name>a divalent metal cation</name>
        <dbReference type="ChEBI" id="CHEBI:60240"/>
    </ligand>
</feature>
<feature type="domain" description="2-C-methyl-D-erythritol 2,4-cyclodiphosphate synthase" evidence="10">
    <location>
        <begin position="3"/>
        <end position="153"/>
    </location>
</feature>
<dbReference type="SUPFAM" id="SSF69765">
    <property type="entry name" value="IpsF-like"/>
    <property type="match status" value="1"/>
</dbReference>
<dbReference type="RefSeq" id="WP_015896742.1">
    <property type="nucleotide sequence ID" value="NC_012483.1"/>
</dbReference>
<dbReference type="HAMAP" id="MF_00107">
    <property type="entry name" value="IspF"/>
    <property type="match status" value="1"/>
</dbReference>
<evidence type="ECO:0000256" key="4">
    <source>
        <dbReference type="ARBA" id="ARBA00022723"/>
    </source>
</evidence>
<evidence type="ECO:0000256" key="7">
    <source>
        <dbReference type="HAMAP-Rule" id="MF_00107"/>
    </source>
</evidence>
<dbReference type="InParanoid" id="C1F762"/>